<accession>A0A847RZ79</accession>
<protein>
    <submittedName>
        <fullName evidence="2">Uncharacterized protein</fullName>
    </submittedName>
</protein>
<gene>
    <name evidence="2" type="ORF">HF682_14785</name>
</gene>
<evidence type="ECO:0000313" key="2">
    <source>
        <dbReference type="EMBL" id="NLR76430.1"/>
    </source>
</evidence>
<keyword evidence="1" id="KW-0472">Membrane</keyword>
<feature type="transmembrane region" description="Helical" evidence="1">
    <location>
        <begin position="73"/>
        <end position="93"/>
    </location>
</feature>
<organism evidence="2 3">
    <name type="scientific">Leeia aquatica</name>
    <dbReference type="NCBI Taxonomy" id="2725557"/>
    <lineage>
        <taxon>Bacteria</taxon>
        <taxon>Pseudomonadati</taxon>
        <taxon>Pseudomonadota</taxon>
        <taxon>Betaproteobacteria</taxon>
        <taxon>Neisseriales</taxon>
        <taxon>Leeiaceae</taxon>
        <taxon>Leeia</taxon>
    </lineage>
</organism>
<comment type="caution">
    <text evidence="2">The sequence shown here is derived from an EMBL/GenBank/DDBJ whole genome shotgun (WGS) entry which is preliminary data.</text>
</comment>
<dbReference type="RefSeq" id="WP_168878109.1">
    <property type="nucleotide sequence ID" value="NZ_JABAIM010000004.1"/>
</dbReference>
<dbReference type="Proteomes" id="UP000587991">
    <property type="component" value="Unassembled WGS sequence"/>
</dbReference>
<dbReference type="EMBL" id="JABAIM010000004">
    <property type="protein sequence ID" value="NLR76430.1"/>
    <property type="molecule type" value="Genomic_DNA"/>
</dbReference>
<feature type="transmembrane region" description="Helical" evidence="1">
    <location>
        <begin position="129"/>
        <end position="150"/>
    </location>
</feature>
<name>A0A847RZ79_9NEIS</name>
<evidence type="ECO:0000313" key="3">
    <source>
        <dbReference type="Proteomes" id="UP000587991"/>
    </source>
</evidence>
<feature type="transmembrane region" description="Helical" evidence="1">
    <location>
        <begin position="99"/>
        <end position="117"/>
    </location>
</feature>
<dbReference type="AlphaFoldDB" id="A0A847RZ79"/>
<keyword evidence="3" id="KW-1185">Reference proteome</keyword>
<proteinExistence type="predicted"/>
<keyword evidence="1" id="KW-0812">Transmembrane</keyword>
<evidence type="ECO:0000256" key="1">
    <source>
        <dbReference type="SAM" id="Phobius"/>
    </source>
</evidence>
<reference evidence="2 3" key="1">
    <citation type="submission" date="2020-04" db="EMBL/GenBank/DDBJ databases">
        <title>Draft genome of Leeia sp. IMCC25680.</title>
        <authorList>
            <person name="Song J."/>
            <person name="Cho J.-C."/>
        </authorList>
    </citation>
    <scope>NUCLEOTIDE SEQUENCE [LARGE SCALE GENOMIC DNA]</scope>
    <source>
        <strain evidence="2 3">IMCC25680</strain>
    </source>
</reference>
<sequence>MYRLPSPFHRQARDSALSAAGGGSTTTTCCCTLVTAGVTCIATSVHFAGLAQAPAASEGGAEPTPAAQPSGKVWLAILGFFALPLVALVAVALGERNPVLGLVLAVGGWIGLFALVYDANKRRTQKGVVVAIVSLLIMAAVGTVEISIWLH</sequence>
<keyword evidence="1" id="KW-1133">Transmembrane helix</keyword>